<reference evidence="3 4" key="1">
    <citation type="journal article" date="2022" name="Nat. Ecol. Evol.">
        <title>A masculinizing supergene underlies an exaggerated male reproductive morph in a spider.</title>
        <authorList>
            <person name="Hendrickx F."/>
            <person name="De Corte Z."/>
            <person name="Sonet G."/>
            <person name="Van Belleghem S.M."/>
            <person name="Kostlbacher S."/>
            <person name="Vangestel C."/>
        </authorList>
    </citation>
    <scope>NUCLEOTIDE SEQUENCE [LARGE SCALE GENOMIC DNA]</scope>
    <source>
        <strain evidence="3">W744_W776</strain>
    </source>
</reference>
<feature type="compositionally biased region" description="Basic and acidic residues" evidence="2">
    <location>
        <begin position="657"/>
        <end position="670"/>
    </location>
</feature>
<sequence>MAVGISCSGTPLVDLGMGNVYTTYTATAEAPSSTSSTSSIPHLPVKSSLASSNSSSARNTSKATVPASTNSVLEKFKLFNPKDKTATVERNKGASNNKRTSSSSGFSSARSERSDSSTSICSESKKRDSNPTDSANSSSPTSPTSRPPQVGPPKGQVNKKIGGIATNKQGVPKPRVSDGQKDPISSKLEQLKATSKIAKEKKNEKAAAKSLENLQSNNHTGDKKSSIQTPDNGLKFHPSKNNSLNNSRSVTEELKTVSEICPQLNPDNPIRQSKIVANLTDKTSSVSLRGSSVSLASDVNIIDEASNNQSSVPLSSSMENTSNGQVISSPNSSIPKPTLAVKGTTKVIKEDKRSQHSGSDPNLTNTSPPKNRKLSSQDPRAGTKLSREDIYVAVHIAGPDTQVLDTGQKQSSSTEKMSFTKTDRARSEGRSGTGVSIAMVSPIMNNNLSKDNKNTSSGSLNHDDAKPPKSRSNSYKMADPIYETCNKLSNRDSGGLSTENATIWEEGEDALVNIKPMQPIVRSSPYGYVRGLGPMSSPRNSGARMQNAMRIHSEYGETGRINSSRQFLASLDSARMYGAGMKRVLSGCVDGDYASDMDSYDMASGYLSDGEVLRPGYNGRADDIASGYLSEGGGNPVYSRKPIGRVRDSAREQRIINVLQDDRSKTDAPRHRLKMGFDDSSSVSSGVSDNFPDLSTDDSNLTGSSVSSADNNVYASLRRSNGAKSSHPPPRPSNTAANGDKGRKALDDPSVVNPSAGSSSKSRQAHVKKTDSSMQTETSAFHHVNSSSSWKKYLLQQQQQQQDAQSVKSDKSKKSVKTSSDGSKKSASGSSQDSHRTKHKLSVVPEPETTKPSAHQQLRTSSSKNSGSSEDIRSNSSNKPSTKSNNPAPASYKQRNGAIQSSNKPSSQQRPSGATKKDENDESERRPADNPTRKGGPKVKVCGGTQTSTADLYSHSDSEYSSLGRLRAGGPGPPLPKQYFMTTPGPGTGLKERVYGSRSILNGSPTPMSDYVMMRGGDREGLYSSWMRHSPSCGGGTAGRGGVLTEADSMESLSSTSSSIHAQIQHARANSLTHARLMLHQRELSASPRLSRSNSIRSTKSEKLASYMLQRSSDDSAYATPSAFMAAAIASAAAAGSAGSQPTSPSSAPQGGSRYNMYPLSPGTTNSVPTSGSFSNHVNSRSSMSPYMTGLLSKMNSKDDDMHGSALSLVSTSSSIYSTAEEKQAHEIRKLKRELDQAHEKVATLTSQLTTNVSTLAFFFFIFRIFREINLQHQDTNSIGRAHLE</sequence>
<dbReference type="PANTHER" id="PTHR12784">
    <property type="entry name" value="STEERIN"/>
    <property type="match status" value="1"/>
</dbReference>
<feature type="compositionally biased region" description="Low complexity" evidence="2">
    <location>
        <begin position="1136"/>
        <end position="1153"/>
    </location>
</feature>
<feature type="region of interest" description="Disordered" evidence="2">
    <location>
        <begin position="308"/>
        <end position="387"/>
    </location>
</feature>
<evidence type="ECO:0000313" key="3">
    <source>
        <dbReference type="EMBL" id="KAG8200464.1"/>
    </source>
</evidence>
<feature type="region of interest" description="Disordered" evidence="2">
    <location>
        <begin position="657"/>
        <end position="972"/>
    </location>
</feature>
<feature type="compositionally biased region" description="Polar residues" evidence="2">
    <location>
        <begin position="356"/>
        <end position="378"/>
    </location>
</feature>
<feature type="compositionally biased region" description="Polar residues" evidence="2">
    <location>
        <begin position="318"/>
        <end position="335"/>
    </location>
</feature>
<protein>
    <recommendedName>
        <fullName evidence="5">Neuron navigator 2</fullName>
    </recommendedName>
</protein>
<feature type="region of interest" description="Disordered" evidence="2">
    <location>
        <begin position="402"/>
        <end position="476"/>
    </location>
</feature>
<feature type="region of interest" description="Disordered" evidence="2">
    <location>
        <begin position="1136"/>
        <end position="1179"/>
    </location>
</feature>
<name>A0AAV6VUX8_9ARAC</name>
<feature type="compositionally biased region" description="Polar residues" evidence="2">
    <location>
        <begin position="239"/>
        <end position="249"/>
    </location>
</feature>
<dbReference type="EMBL" id="JAFNEN010000015">
    <property type="protein sequence ID" value="KAG8200464.1"/>
    <property type="molecule type" value="Genomic_DNA"/>
</dbReference>
<feature type="compositionally biased region" description="Polar residues" evidence="2">
    <location>
        <begin position="403"/>
        <end position="420"/>
    </location>
</feature>
<dbReference type="PANTHER" id="PTHR12784:SF28">
    <property type="entry name" value="PROTEIN SICKIE"/>
    <property type="match status" value="1"/>
</dbReference>
<feature type="compositionally biased region" description="Low complexity" evidence="2">
    <location>
        <begin position="678"/>
        <end position="689"/>
    </location>
</feature>
<feature type="coiled-coil region" evidence="1">
    <location>
        <begin position="1221"/>
        <end position="1248"/>
    </location>
</feature>
<feature type="compositionally biased region" description="Basic and acidic residues" evidence="2">
    <location>
        <begin position="74"/>
        <end position="92"/>
    </location>
</feature>
<feature type="compositionally biased region" description="Polar residues" evidence="2">
    <location>
        <begin position="752"/>
        <end position="762"/>
    </location>
</feature>
<evidence type="ECO:0008006" key="5">
    <source>
        <dbReference type="Google" id="ProtNLM"/>
    </source>
</evidence>
<feature type="compositionally biased region" description="Low complexity" evidence="2">
    <location>
        <begin position="46"/>
        <end position="64"/>
    </location>
</feature>
<feature type="compositionally biased region" description="Polar residues" evidence="2">
    <location>
        <begin position="443"/>
        <end position="460"/>
    </location>
</feature>
<feature type="compositionally biased region" description="Polar residues" evidence="2">
    <location>
        <begin position="893"/>
        <end position="912"/>
    </location>
</feature>
<feature type="compositionally biased region" description="Polar residues" evidence="2">
    <location>
        <begin position="850"/>
        <end position="869"/>
    </location>
</feature>
<feature type="compositionally biased region" description="Polar residues" evidence="2">
    <location>
        <begin position="697"/>
        <end position="724"/>
    </location>
</feature>
<feature type="compositionally biased region" description="Low complexity" evidence="2">
    <location>
        <begin position="131"/>
        <end position="144"/>
    </location>
</feature>
<feature type="compositionally biased region" description="Low complexity" evidence="2">
    <location>
        <begin position="28"/>
        <end position="39"/>
    </location>
</feature>
<feature type="compositionally biased region" description="Polar residues" evidence="2">
    <location>
        <begin position="1162"/>
        <end position="1179"/>
    </location>
</feature>
<feature type="compositionally biased region" description="Low complexity" evidence="2">
    <location>
        <begin position="308"/>
        <end position="317"/>
    </location>
</feature>
<dbReference type="GO" id="GO:0022008">
    <property type="term" value="P:neurogenesis"/>
    <property type="evidence" value="ECO:0007669"/>
    <property type="project" value="InterPro"/>
</dbReference>
<proteinExistence type="predicted"/>
<evidence type="ECO:0000313" key="4">
    <source>
        <dbReference type="Proteomes" id="UP000827092"/>
    </source>
</evidence>
<evidence type="ECO:0000256" key="2">
    <source>
        <dbReference type="SAM" id="MobiDB-lite"/>
    </source>
</evidence>
<dbReference type="InterPro" id="IPR039041">
    <property type="entry name" value="Nav/unc-53"/>
</dbReference>
<feature type="compositionally biased region" description="Basic and acidic residues" evidence="2">
    <location>
        <begin position="915"/>
        <end position="932"/>
    </location>
</feature>
<feature type="compositionally biased region" description="Basic and acidic residues" evidence="2">
    <location>
        <begin position="197"/>
        <end position="207"/>
    </location>
</feature>
<keyword evidence="1" id="KW-0175">Coiled coil</keyword>
<feature type="compositionally biased region" description="Low complexity" evidence="2">
    <location>
        <begin position="786"/>
        <end position="807"/>
    </location>
</feature>
<feature type="region of interest" description="Disordered" evidence="2">
    <location>
        <begin position="28"/>
        <end position="250"/>
    </location>
</feature>
<keyword evidence="4" id="KW-1185">Reference proteome</keyword>
<evidence type="ECO:0000256" key="1">
    <source>
        <dbReference type="SAM" id="Coils"/>
    </source>
</evidence>
<accession>A0AAV6VUX8</accession>
<dbReference type="Proteomes" id="UP000827092">
    <property type="component" value="Unassembled WGS sequence"/>
</dbReference>
<gene>
    <name evidence="3" type="ORF">JTE90_000545</name>
</gene>
<organism evidence="3 4">
    <name type="scientific">Oedothorax gibbosus</name>
    <dbReference type="NCBI Taxonomy" id="931172"/>
    <lineage>
        <taxon>Eukaryota</taxon>
        <taxon>Metazoa</taxon>
        <taxon>Ecdysozoa</taxon>
        <taxon>Arthropoda</taxon>
        <taxon>Chelicerata</taxon>
        <taxon>Arachnida</taxon>
        <taxon>Araneae</taxon>
        <taxon>Araneomorphae</taxon>
        <taxon>Entelegynae</taxon>
        <taxon>Araneoidea</taxon>
        <taxon>Linyphiidae</taxon>
        <taxon>Erigoninae</taxon>
        <taxon>Oedothorax</taxon>
    </lineage>
</organism>
<comment type="caution">
    <text evidence="3">The sequence shown here is derived from an EMBL/GenBank/DDBJ whole genome shotgun (WGS) entry which is preliminary data.</text>
</comment>
<feature type="compositionally biased region" description="Low complexity" evidence="2">
    <location>
        <begin position="817"/>
        <end position="832"/>
    </location>
</feature>
<feature type="compositionally biased region" description="Low complexity" evidence="2">
    <location>
        <begin position="874"/>
        <end position="887"/>
    </location>
</feature>